<feature type="transmembrane region" description="Helical" evidence="1">
    <location>
        <begin position="66"/>
        <end position="88"/>
    </location>
</feature>
<organism evidence="2 3">
    <name type="scientific">Peiella sedimenti</name>
    <dbReference type="NCBI Taxonomy" id="3061083"/>
    <lineage>
        <taxon>Bacteria</taxon>
        <taxon>Pseudomonadati</taxon>
        <taxon>Pseudomonadota</taxon>
        <taxon>Alphaproteobacteria</taxon>
        <taxon>Caulobacterales</taxon>
        <taxon>Caulobacteraceae</taxon>
        <taxon>Peiella</taxon>
    </lineage>
</organism>
<dbReference type="EMBL" id="JAUKTR010000001">
    <property type="protein sequence ID" value="MDO1558555.1"/>
    <property type="molecule type" value="Genomic_DNA"/>
</dbReference>
<sequence>MTWLQAMNPNAPINSEADALKAGRASAISIFIGVIVGLVSAAWSFMQADELAAQAAQGADPATAEVMAASVQAGLWMGVGLVVIQLIFAVVQWRDPKKFIAILFIILIILGLLSTLATPMLAQSMPNMPATPLWQVALSVVIMVIQLVLHIAGLRGIKRLDDMQMAASR</sequence>
<comment type="caution">
    <text evidence="2">The sequence shown here is derived from an EMBL/GenBank/DDBJ whole genome shotgun (WGS) entry which is preliminary data.</text>
</comment>
<reference evidence="2" key="1">
    <citation type="submission" date="2023-07" db="EMBL/GenBank/DDBJ databases">
        <title>Brevundimonas soil sp. nov., isolated from the soil of chemical plant.</title>
        <authorList>
            <person name="Wu N."/>
        </authorList>
    </citation>
    <scope>NUCLEOTIDE SEQUENCE</scope>
    <source>
        <strain evidence="2">XZ-24</strain>
    </source>
</reference>
<feature type="transmembrane region" description="Helical" evidence="1">
    <location>
        <begin position="100"/>
        <end position="121"/>
    </location>
</feature>
<keyword evidence="1" id="KW-0812">Transmembrane</keyword>
<feature type="transmembrane region" description="Helical" evidence="1">
    <location>
        <begin position="25"/>
        <end position="46"/>
    </location>
</feature>
<name>A0ABT8SJ03_9CAUL</name>
<gene>
    <name evidence="2" type="ORF">Q0812_03825</name>
</gene>
<keyword evidence="1" id="KW-0472">Membrane</keyword>
<keyword evidence="1" id="KW-1133">Transmembrane helix</keyword>
<feature type="transmembrane region" description="Helical" evidence="1">
    <location>
        <begin position="133"/>
        <end position="154"/>
    </location>
</feature>
<keyword evidence="3" id="KW-1185">Reference proteome</keyword>
<evidence type="ECO:0000313" key="2">
    <source>
        <dbReference type="EMBL" id="MDO1558555.1"/>
    </source>
</evidence>
<protein>
    <submittedName>
        <fullName evidence="2">Uncharacterized protein</fullName>
    </submittedName>
</protein>
<accession>A0ABT8SJ03</accession>
<dbReference type="Proteomes" id="UP001169063">
    <property type="component" value="Unassembled WGS sequence"/>
</dbReference>
<evidence type="ECO:0000256" key="1">
    <source>
        <dbReference type="SAM" id="Phobius"/>
    </source>
</evidence>
<evidence type="ECO:0000313" key="3">
    <source>
        <dbReference type="Proteomes" id="UP001169063"/>
    </source>
</evidence>
<dbReference type="RefSeq" id="WP_302108964.1">
    <property type="nucleotide sequence ID" value="NZ_JAUKTR010000001.1"/>
</dbReference>
<proteinExistence type="predicted"/>